<dbReference type="AlphaFoldDB" id="C1EAS3"/>
<reference evidence="3 4" key="1">
    <citation type="journal article" date="2009" name="Science">
        <title>Green evolution and dynamic adaptations revealed by genomes of the marine picoeukaryotes Micromonas.</title>
        <authorList>
            <person name="Worden A.Z."/>
            <person name="Lee J.H."/>
            <person name="Mock T."/>
            <person name="Rouze P."/>
            <person name="Simmons M.P."/>
            <person name="Aerts A.L."/>
            <person name="Allen A.E."/>
            <person name="Cuvelier M.L."/>
            <person name="Derelle E."/>
            <person name="Everett M.V."/>
            <person name="Foulon E."/>
            <person name="Grimwood J."/>
            <person name="Gundlach H."/>
            <person name="Henrissat B."/>
            <person name="Napoli C."/>
            <person name="McDonald S.M."/>
            <person name="Parker M.S."/>
            <person name="Rombauts S."/>
            <person name="Salamov A."/>
            <person name="Von Dassow P."/>
            <person name="Badger J.H."/>
            <person name="Coutinho P.M."/>
            <person name="Demir E."/>
            <person name="Dubchak I."/>
            <person name="Gentemann C."/>
            <person name="Eikrem W."/>
            <person name="Gready J.E."/>
            <person name="John U."/>
            <person name="Lanier W."/>
            <person name="Lindquist E.A."/>
            <person name="Lucas S."/>
            <person name="Mayer K.F."/>
            <person name="Moreau H."/>
            <person name="Not F."/>
            <person name="Otillar R."/>
            <person name="Panaud O."/>
            <person name="Pangilinan J."/>
            <person name="Paulsen I."/>
            <person name="Piegu B."/>
            <person name="Poliakov A."/>
            <person name="Robbens S."/>
            <person name="Schmutz J."/>
            <person name="Toulza E."/>
            <person name="Wyss T."/>
            <person name="Zelensky A."/>
            <person name="Zhou K."/>
            <person name="Armbrust E.V."/>
            <person name="Bhattacharya D."/>
            <person name="Goodenough U.W."/>
            <person name="Van de Peer Y."/>
            <person name="Grigoriev I.V."/>
        </authorList>
    </citation>
    <scope>NUCLEOTIDE SEQUENCE [LARGE SCALE GENOMIC DNA]</scope>
    <source>
        <strain evidence="4">RCC299 / NOUM17</strain>
    </source>
</reference>
<dbReference type="PROSITE" id="PS51186">
    <property type="entry name" value="GNAT"/>
    <property type="match status" value="1"/>
</dbReference>
<dbReference type="InParanoid" id="C1EAS3"/>
<feature type="domain" description="N-acetyltransferase" evidence="2">
    <location>
        <begin position="86"/>
        <end position="258"/>
    </location>
</feature>
<dbReference type="OrthoDB" id="193180at2759"/>
<dbReference type="EMBL" id="CP001328">
    <property type="protein sequence ID" value="ACO64910.1"/>
    <property type="molecule type" value="Genomic_DNA"/>
</dbReference>
<dbReference type="SUPFAM" id="SSF55729">
    <property type="entry name" value="Acyl-CoA N-acyltransferases (Nat)"/>
    <property type="match status" value="1"/>
</dbReference>
<evidence type="ECO:0000313" key="3">
    <source>
        <dbReference type="EMBL" id="ACO64910.1"/>
    </source>
</evidence>
<evidence type="ECO:0000259" key="2">
    <source>
        <dbReference type="PROSITE" id="PS51186"/>
    </source>
</evidence>
<feature type="region of interest" description="Disordered" evidence="1">
    <location>
        <begin position="13"/>
        <end position="65"/>
    </location>
</feature>
<accession>C1EAS3</accession>
<dbReference type="InterPro" id="IPR000182">
    <property type="entry name" value="GNAT_dom"/>
</dbReference>
<feature type="compositionally biased region" description="Acidic residues" evidence="1">
    <location>
        <begin position="44"/>
        <end position="55"/>
    </location>
</feature>
<dbReference type="Gene3D" id="3.40.630.30">
    <property type="match status" value="1"/>
</dbReference>
<protein>
    <recommendedName>
        <fullName evidence="2">N-acetyltransferase domain-containing protein</fullName>
    </recommendedName>
</protein>
<dbReference type="InterPro" id="IPR016181">
    <property type="entry name" value="Acyl_CoA_acyltransferase"/>
</dbReference>
<gene>
    <name evidence="3" type="ORF">MICPUN_60177</name>
</gene>
<dbReference type="OMA" id="CFEEERC"/>
<dbReference type="RefSeq" id="XP_002503652.1">
    <property type="nucleotide sequence ID" value="XM_002503606.1"/>
</dbReference>
<keyword evidence="4" id="KW-1185">Reference proteome</keyword>
<feature type="compositionally biased region" description="Basic and acidic residues" evidence="1">
    <location>
        <begin position="56"/>
        <end position="65"/>
    </location>
</feature>
<organism evidence="3 4">
    <name type="scientific">Micromonas commoda (strain RCC299 / NOUM17 / CCMP2709)</name>
    <name type="common">Picoplanktonic green alga</name>
    <dbReference type="NCBI Taxonomy" id="296587"/>
    <lineage>
        <taxon>Eukaryota</taxon>
        <taxon>Viridiplantae</taxon>
        <taxon>Chlorophyta</taxon>
        <taxon>Mamiellophyceae</taxon>
        <taxon>Mamiellales</taxon>
        <taxon>Mamiellaceae</taxon>
        <taxon>Micromonas</taxon>
    </lineage>
</organism>
<feature type="compositionally biased region" description="Basic and acidic residues" evidence="1">
    <location>
        <begin position="27"/>
        <end position="36"/>
    </location>
</feature>
<proteinExistence type="predicted"/>
<dbReference type="GO" id="GO:0016747">
    <property type="term" value="F:acyltransferase activity, transferring groups other than amino-acyl groups"/>
    <property type="evidence" value="ECO:0007669"/>
    <property type="project" value="InterPro"/>
</dbReference>
<name>C1EAS3_MICCC</name>
<dbReference type="KEGG" id="mis:MICPUN_60177"/>
<evidence type="ECO:0000313" key="4">
    <source>
        <dbReference type="Proteomes" id="UP000002009"/>
    </source>
</evidence>
<dbReference type="Proteomes" id="UP000002009">
    <property type="component" value="Chromosome 7"/>
</dbReference>
<sequence>MTVVERQVAAMLRKQREEQDEQAALSRRAEELRSRGEQALNDNGDLDEDSDSEHDDLERRGATGRARREFRDRGIVFDSSTDEVTVTVRAMTDLELGMAFAWMRRDQRRYEGATSFWSKAGTGIQECFEEERCPGDKDVHAAVGAWPRLTGAFVPFLGPAPFAFAMLKDDGLTVDTMGVRQGFRRMGLGRTVASAFIDRARRAAKVRAGPPQCIIDAVPDAVAFWRAMGFSNRGGADSPTTAVMRKLCGDVAMSMTLLEDPPTPRGHEWWFEKPEEEKGYWSDDSW</sequence>
<dbReference type="GeneID" id="8245286"/>
<evidence type="ECO:0000256" key="1">
    <source>
        <dbReference type="SAM" id="MobiDB-lite"/>
    </source>
</evidence>